<dbReference type="Pfam" id="PF13229">
    <property type="entry name" value="Beta_helix"/>
    <property type="match status" value="1"/>
</dbReference>
<dbReference type="Gene3D" id="2.160.20.10">
    <property type="entry name" value="Single-stranded right-handed beta-helix, Pectin lyase-like"/>
    <property type="match status" value="1"/>
</dbReference>
<accession>A0ABV9WYC8</accession>
<evidence type="ECO:0000259" key="3">
    <source>
        <dbReference type="SMART" id="SM00722"/>
    </source>
</evidence>
<feature type="region of interest" description="Disordered" evidence="2">
    <location>
        <begin position="401"/>
        <end position="450"/>
    </location>
</feature>
<dbReference type="SMART" id="SM00722">
    <property type="entry name" value="CASH"/>
    <property type="match status" value="1"/>
</dbReference>
<dbReference type="InterPro" id="IPR011050">
    <property type="entry name" value="Pectin_lyase_fold/virulence"/>
</dbReference>
<evidence type="ECO:0000256" key="2">
    <source>
        <dbReference type="SAM" id="MobiDB-lite"/>
    </source>
</evidence>
<feature type="compositionally biased region" description="Low complexity" evidence="2">
    <location>
        <begin position="416"/>
        <end position="440"/>
    </location>
</feature>
<feature type="region of interest" description="Disordered" evidence="2">
    <location>
        <begin position="547"/>
        <end position="575"/>
    </location>
</feature>
<dbReference type="SMART" id="SM00710">
    <property type="entry name" value="PbH1"/>
    <property type="match status" value="8"/>
</dbReference>
<gene>
    <name evidence="4" type="ORF">ACFPRC_17390</name>
</gene>
<sequence length="575" mass="59665">MNAPLTADAREHGLAGDGAVDDRPALQELVDALGDATAADGRPRTVRVPAGRYVVRDRPVLWRSGVSLVGAGRGATCFELSNPGAPTRPVPLAWFTTAQHGAGRDHRIADVTFAHFEIDGSRVVTEEYDVLAKGLGLQYVLRGRFSDLWIHDTAATGFGCDFLQDTVVEGVLAERCGRQDPGEKMGGAGIGIGVGGWGPVERLAVTDCTARGNGTNGIFLELQQEDWVPPRGIRVTACHAEDNRYGVSDWGADGLLVTGCTMLGNRVAGFDVSAQGTTRVGGRGGIVTGCVIDGNAGDGIAVGNTPGPYGFRGNRVSNNGRYGYWEHNLSGGDQEPATDIVLESNDVHDNALDGIRVDAPLHEPAIFGNRVRDNGRRAAAATRGGGEGVHCGPLTLTDERADWLPGGHRGKELTVGGPAAEAPPGGTTDSGAGSTTGTGRTTDHDGDHDGTRTAEVTAVVTDNTATELTLAPVRPGADTAWPGGTPGAGTAYRLPDSPAPRAGLTAAAAVTHPYVHGNRVRDDGHPRTQIHAVWIADEATWSGGRVSGNDFGGNASASTRFDSAPSGGRWRDNAG</sequence>
<proteinExistence type="predicted"/>
<dbReference type="Proteomes" id="UP001595855">
    <property type="component" value="Unassembled WGS sequence"/>
</dbReference>
<name>A0ABV9WYC8_9ACTN</name>
<dbReference type="SUPFAM" id="SSF51126">
    <property type="entry name" value="Pectin lyase-like"/>
    <property type="match status" value="1"/>
</dbReference>
<keyword evidence="5" id="KW-1185">Reference proteome</keyword>
<feature type="compositionally biased region" description="Basic and acidic residues" evidence="2">
    <location>
        <begin position="8"/>
        <end position="20"/>
    </location>
</feature>
<protein>
    <submittedName>
        <fullName evidence="4">Right-handed parallel beta-helix repeat-containing protein</fullName>
    </submittedName>
</protein>
<feature type="region of interest" description="Disordered" evidence="2">
    <location>
        <begin position="1"/>
        <end position="20"/>
    </location>
</feature>
<dbReference type="InterPro" id="IPR024535">
    <property type="entry name" value="RHGA/B-epi-like_pectate_lyase"/>
</dbReference>
<dbReference type="Pfam" id="PF12708">
    <property type="entry name" value="Pect-lyase_RHGA_epim"/>
    <property type="match status" value="1"/>
</dbReference>
<feature type="compositionally biased region" description="Basic and acidic residues" evidence="2">
    <location>
        <begin position="441"/>
        <end position="450"/>
    </location>
</feature>
<evidence type="ECO:0000256" key="1">
    <source>
        <dbReference type="ARBA" id="ARBA00022737"/>
    </source>
</evidence>
<comment type="caution">
    <text evidence="4">The sequence shown here is derived from an EMBL/GenBank/DDBJ whole genome shotgun (WGS) entry which is preliminary data.</text>
</comment>
<dbReference type="EMBL" id="JBHSJO010000001">
    <property type="protein sequence ID" value="MFC5016648.1"/>
    <property type="molecule type" value="Genomic_DNA"/>
</dbReference>
<dbReference type="InterPro" id="IPR039448">
    <property type="entry name" value="Beta_helix"/>
</dbReference>
<evidence type="ECO:0000313" key="4">
    <source>
        <dbReference type="EMBL" id="MFC5016648.1"/>
    </source>
</evidence>
<dbReference type="RefSeq" id="WP_271319372.1">
    <property type="nucleotide sequence ID" value="NZ_BAAATN010000005.1"/>
</dbReference>
<dbReference type="InterPro" id="IPR006626">
    <property type="entry name" value="PbH1"/>
</dbReference>
<reference evidence="5" key="1">
    <citation type="journal article" date="2019" name="Int. J. Syst. Evol. Microbiol.">
        <title>The Global Catalogue of Microorganisms (GCM) 10K type strain sequencing project: providing services to taxonomists for standard genome sequencing and annotation.</title>
        <authorList>
            <consortium name="The Broad Institute Genomics Platform"/>
            <consortium name="The Broad Institute Genome Sequencing Center for Infectious Disease"/>
            <person name="Wu L."/>
            <person name="Ma J."/>
        </authorList>
    </citation>
    <scope>NUCLEOTIDE SEQUENCE [LARGE SCALE GENOMIC DNA]</scope>
    <source>
        <strain evidence="5">CGMCC 4.1542</strain>
    </source>
</reference>
<dbReference type="InterPro" id="IPR012334">
    <property type="entry name" value="Pectin_lyas_fold"/>
</dbReference>
<organism evidence="4 5">
    <name type="scientific">Streptomyces lienomycini</name>
    <dbReference type="NCBI Taxonomy" id="284035"/>
    <lineage>
        <taxon>Bacteria</taxon>
        <taxon>Bacillati</taxon>
        <taxon>Actinomycetota</taxon>
        <taxon>Actinomycetes</taxon>
        <taxon>Kitasatosporales</taxon>
        <taxon>Streptomycetaceae</taxon>
        <taxon>Streptomyces</taxon>
    </lineage>
</organism>
<feature type="domain" description="Carbohydrate-binding/sugar hydrolysis" evidence="3">
    <location>
        <begin position="229"/>
        <end position="389"/>
    </location>
</feature>
<keyword evidence="1" id="KW-0677">Repeat</keyword>
<dbReference type="InterPro" id="IPR006633">
    <property type="entry name" value="Carb-bd_sugar_hydrolysis-dom"/>
</dbReference>
<evidence type="ECO:0000313" key="5">
    <source>
        <dbReference type="Proteomes" id="UP001595855"/>
    </source>
</evidence>